<protein>
    <submittedName>
        <fullName evidence="4">Serine/threonine protein phosphatase</fullName>
        <ecNumber evidence="4">3.1.3.16</ecNumber>
    </submittedName>
</protein>
<evidence type="ECO:0000313" key="4">
    <source>
        <dbReference type="EMBL" id="CDM67136.1"/>
    </source>
</evidence>
<dbReference type="InterPro" id="IPR001932">
    <property type="entry name" value="PPM-type_phosphatase-like_dom"/>
</dbReference>
<gene>
    <name evidence="4" type="ORF">PYK22_03185</name>
</gene>
<dbReference type="SMART" id="SM00332">
    <property type="entry name" value="PP2Cc"/>
    <property type="match status" value="1"/>
</dbReference>
<dbReference type="PROSITE" id="PS51746">
    <property type="entry name" value="PPM_2"/>
    <property type="match status" value="1"/>
</dbReference>
<dbReference type="PROSITE" id="PS50005">
    <property type="entry name" value="TPR"/>
    <property type="match status" value="1"/>
</dbReference>
<dbReference type="EC" id="3.1.3.16" evidence="4"/>
<dbReference type="Pfam" id="PF13672">
    <property type="entry name" value="PP2C_2"/>
    <property type="match status" value="1"/>
</dbReference>
<dbReference type="NCBIfam" id="NF033484">
    <property type="entry name" value="Stp1_PP2C_phos"/>
    <property type="match status" value="1"/>
</dbReference>
<feature type="repeat" description="TPR" evidence="1">
    <location>
        <begin position="391"/>
        <end position="424"/>
    </location>
</feature>
<dbReference type="OrthoDB" id="9801841at2"/>
<evidence type="ECO:0000256" key="1">
    <source>
        <dbReference type="PROSITE-ProRule" id="PRU00339"/>
    </source>
</evidence>
<reference evidence="4 5" key="1">
    <citation type="submission" date="2013-12" db="EMBL/GenBank/DDBJ databases">
        <authorList>
            <person name="Stott M."/>
        </authorList>
    </citation>
    <scope>NUCLEOTIDE SEQUENCE [LARGE SCALE GENOMIC DNA]</scope>
    <source>
        <strain evidence="4 5">K22</strain>
    </source>
</reference>
<dbReference type="InterPro" id="IPR011990">
    <property type="entry name" value="TPR-like_helical_dom_sf"/>
</dbReference>
<dbReference type="AlphaFoldDB" id="A0A0B6X1G8"/>
<dbReference type="GO" id="GO:0004722">
    <property type="term" value="F:protein serine/threonine phosphatase activity"/>
    <property type="evidence" value="ECO:0007669"/>
    <property type="project" value="UniProtKB-EC"/>
</dbReference>
<accession>A0A0B6X1G8</accession>
<keyword evidence="5" id="KW-1185">Reference proteome</keyword>
<dbReference type="RefSeq" id="WP_060635794.1">
    <property type="nucleotide sequence ID" value="NZ_CBXV010000009.1"/>
</dbReference>
<keyword evidence="2" id="KW-0812">Transmembrane</keyword>
<evidence type="ECO:0000256" key="2">
    <source>
        <dbReference type="SAM" id="Phobius"/>
    </source>
</evidence>
<dbReference type="Proteomes" id="UP000031518">
    <property type="component" value="Unassembled WGS sequence"/>
</dbReference>
<dbReference type="PANTHER" id="PTHR47992">
    <property type="entry name" value="PROTEIN PHOSPHATASE"/>
    <property type="match status" value="1"/>
</dbReference>
<dbReference type="InterPro" id="IPR015655">
    <property type="entry name" value="PP2C"/>
</dbReference>
<dbReference type="SUPFAM" id="SSF81606">
    <property type="entry name" value="PP2C-like"/>
    <property type="match status" value="1"/>
</dbReference>
<reference evidence="4 5" key="2">
    <citation type="submission" date="2015-01" db="EMBL/GenBank/DDBJ databases">
        <title>Complete genome sequence of Pyrinomonas methylaliphatogenes type strain K22T.</title>
        <authorList>
            <person name="Lee K.C.Y."/>
            <person name="Power J.F."/>
            <person name="Dunfield P.F."/>
            <person name="Morgan X.C."/>
            <person name="Huttenhower C."/>
            <person name="Stott M.B."/>
        </authorList>
    </citation>
    <scope>NUCLEOTIDE SEQUENCE [LARGE SCALE GENOMIC DNA]</scope>
    <source>
        <strain evidence="4 5">K22</strain>
    </source>
</reference>
<dbReference type="SUPFAM" id="SSF48452">
    <property type="entry name" value="TPR-like"/>
    <property type="match status" value="1"/>
</dbReference>
<dbReference type="EMBL" id="CBXV010000009">
    <property type="protein sequence ID" value="CDM67136.1"/>
    <property type="molecule type" value="Genomic_DNA"/>
</dbReference>
<organism evidence="4 5">
    <name type="scientific">Pyrinomonas methylaliphatogenes</name>
    <dbReference type="NCBI Taxonomy" id="454194"/>
    <lineage>
        <taxon>Bacteria</taxon>
        <taxon>Pseudomonadati</taxon>
        <taxon>Acidobacteriota</taxon>
        <taxon>Blastocatellia</taxon>
        <taxon>Blastocatellales</taxon>
        <taxon>Pyrinomonadaceae</taxon>
        <taxon>Pyrinomonas</taxon>
    </lineage>
</organism>
<keyword evidence="1" id="KW-0802">TPR repeat</keyword>
<keyword evidence="2" id="KW-1133">Transmembrane helix</keyword>
<keyword evidence="4" id="KW-0378">Hydrolase</keyword>
<dbReference type="InterPro" id="IPR019734">
    <property type="entry name" value="TPR_rpt"/>
</dbReference>
<dbReference type="SMART" id="SM00331">
    <property type="entry name" value="PP2C_SIG"/>
    <property type="match status" value="1"/>
</dbReference>
<evidence type="ECO:0000313" key="5">
    <source>
        <dbReference type="Proteomes" id="UP000031518"/>
    </source>
</evidence>
<dbReference type="InterPro" id="IPR036457">
    <property type="entry name" value="PPM-type-like_dom_sf"/>
</dbReference>
<feature type="domain" description="PPM-type phosphatase" evidence="3">
    <location>
        <begin position="10"/>
        <end position="247"/>
    </location>
</feature>
<dbReference type="CDD" id="cd00143">
    <property type="entry name" value="PP2Cc"/>
    <property type="match status" value="1"/>
</dbReference>
<keyword evidence="2" id="KW-0472">Membrane</keyword>
<proteinExistence type="predicted"/>
<evidence type="ECO:0000259" key="3">
    <source>
        <dbReference type="PROSITE" id="PS51746"/>
    </source>
</evidence>
<feature type="transmembrane region" description="Helical" evidence="2">
    <location>
        <begin position="315"/>
        <end position="337"/>
    </location>
</feature>
<dbReference type="Gene3D" id="3.60.40.10">
    <property type="entry name" value="PPM-type phosphatase domain"/>
    <property type="match status" value="1"/>
</dbReference>
<dbReference type="STRING" id="454194.PYK22_03185"/>
<name>A0A0B6X1G8_9BACT</name>
<sequence>MKREATMRLEAAAITDRGLSEKRPVNEDSFLIDMAHRIFAVADGVGGAQSGEVASRIAVETVVEAFRDKRPDEDAEDLMEIAIQRANDRIYRLSAENSKIDMMATTIVALHLDDQRATIGHVGDSRLYRLTPKGELRRETEDHTIVEDEVRAGRMTAEEAAAHPARNVINRALGAETLVEVDTKTIEVEEGTTFLLCSDGITRHISDDELHELLARAGDLQTTCDELKRLCYERGAEDNLTAVIVRFGERRARPGRTIDHPGRTEELARPDQRPRISTIAVPLADDRGETEGARANLQASELRIERKRIGALSKAARSMILLLVLGSMAAAAFYAGMRYDRWANPTPDAAPGDAAAVEYERLTREVDRAPRAALARMTQATDGQPLASNDPEFLYLFGRAALLSGDQAQAMEAFRRAIALLEERRGARDHSLEIEARLLTAAAALRSRDSKAIEEASRAIEQALQRANELDRFEAPTASP</sequence>